<feature type="domain" description="SET" evidence="1">
    <location>
        <begin position="151"/>
        <end position="319"/>
    </location>
</feature>
<dbReference type="InParanoid" id="B0E0C7"/>
<keyword evidence="3" id="KW-1185">Reference proteome</keyword>
<dbReference type="Proteomes" id="UP000001194">
    <property type="component" value="Unassembled WGS sequence"/>
</dbReference>
<evidence type="ECO:0000313" key="3">
    <source>
        <dbReference type="Proteomes" id="UP000001194"/>
    </source>
</evidence>
<dbReference type="HOGENOM" id="CLU_028281_2_0_1"/>
<evidence type="ECO:0000259" key="1">
    <source>
        <dbReference type="PROSITE" id="PS50280"/>
    </source>
</evidence>
<dbReference type="RefSeq" id="XP_001889636.1">
    <property type="nucleotide sequence ID" value="XM_001889601.1"/>
</dbReference>
<accession>B0E0C7</accession>
<evidence type="ECO:0000313" key="2">
    <source>
        <dbReference type="EMBL" id="EDQ99659.1"/>
    </source>
</evidence>
<dbReference type="PANTHER" id="PTHR47332">
    <property type="entry name" value="SET DOMAIN-CONTAINING PROTEIN 5"/>
    <property type="match status" value="1"/>
</dbReference>
<dbReference type="KEGG" id="lbc:LACBIDRAFT_334800"/>
<reference evidence="2 3" key="1">
    <citation type="journal article" date="2008" name="Nature">
        <title>The genome of Laccaria bicolor provides insights into mycorrhizal symbiosis.</title>
        <authorList>
            <person name="Martin F."/>
            <person name="Aerts A."/>
            <person name="Ahren D."/>
            <person name="Brun A."/>
            <person name="Danchin E.G.J."/>
            <person name="Duchaussoy F."/>
            <person name="Gibon J."/>
            <person name="Kohler A."/>
            <person name="Lindquist E."/>
            <person name="Pereda V."/>
            <person name="Salamov A."/>
            <person name="Shapiro H.J."/>
            <person name="Wuyts J."/>
            <person name="Blaudez D."/>
            <person name="Buee M."/>
            <person name="Brokstein P."/>
            <person name="Canbaeck B."/>
            <person name="Cohen D."/>
            <person name="Courty P.E."/>
            <person name="Coutinho P.M."/>
            <person name="Delaruelle C."/>
            <person name="Detter J.C."/>
            <person name="Deveau A."/>
            <person name="DiFazio S."/>
            <person name="Duplessis S."/>
            <person name="Fraissinet-Tachet L."/>
            <person name="Lucic E."/>
            <person name="Frey-Klett P."/>
            <person name="Fourrey C."/>
            <person name="Feussner I."/>
            <person name="Gay G."/>
            <person name="Grimwood J."/>
            <person name="Hoegger P.J."/>
            <person name="Jain P."/>
            <person name="Kilaru S."/>
            <person name="Labbe J."/>
            <person name="Lin Y.C."/>
            <person name="Legue V."/>
            <person name="Le Tacon F."/>
            <person name="Marmeisse R."/>
            <person name="Melayah D."/>
            <person name="Montanini B."/>
            <person name="Muratet M."/>
            <person name="Nehls U."/>
            <person name="Niculita-Hirzel H."/>
            <person name="Oudot-Le Secq M.P."/>
            <person name="Peter M."/>
            <person name="Quesneville H."/>
            <person name="Rajashekar B."/>
            <person name="Reich M."/>
            <person name="Rouhier N."/>
            <person name="Schmutz J."/>
            <person name="Yin T."/>
            <person name="Chalot M."/>
            <person name="Henrissat B."/>
            <person name="Kuees U."/>
            <person name="Lucas S."/>
            <person name="Van de Peer Y."/>
            <person name="Podila G.K."/>
            <person name="Polle A."/>
            <person name="Pukkila P.J."/>
            <person name="Richardson P.M."/>
            <person name="Rouze P."/>
            <person name="Sanders I.R."/>
            <person name="Stajich J.E."/>
            <person name="Tunlid A."/>
            <person name="Tuskan G."/>
            <person name="Grigoriev I.V."/>
        </authorList>
    </citation>
    <scope>NUCLEOTIDE SEQUENCE [LARGE SCALE GENOMIC DNA]</scope>
    <source>
        <strain evidence="3">S238N-H82 / ATCC MYA-4686</strain>
    </source>
</reference>
<dbReference type="PROSITE" id="PS50280">
    <property type="entry name" value="SET"/>
    <property type="match status" value="1"/>
</dbReference>
<sequence length="472" mass="51760">MKRGFLKTAKAKKTEGIALPPVALTPPSLCVAPKGDGFFAPRPVIKLPYGKVETSNVASLVDFVQPNIVTARPTEGVVSKKLFGREFPGDTLNYSDNTMVITTLPRVKSGATLDDEPDNWTECILAGPVKQRILSTPGFPQPVEKTAGEKVNHRVGPSPFGGLGVFATRPLRTGDLIVAERPLLISKRGIEMTRSKGLTQAEMIQVSMQEWEERLGVALKRMTDENRKAFMALANSHTEDGSGPILGIIRTNGYKVEGLYDDHENDDDRAYSAVLNVMSRINHSCSPNTTHHFDMASLSFHLRAIRDTEEGEELSSSYCNIFQTKSERAELLAPYGIVCACTGCVGATKETDLFRTEITKRFQKIQADHLVWTKDHSRPNPLAASLQLIEEMEKEGLRAAPLFFTLLAIVANVYSAVGHADDAIKYLEKLDDYCRASTGRSMEDNGLGEAAAILKELKSDSKCSKCLVCNPV</sequence>
<gene>
    <name evidence="2" type="ORF">LACBIDRAFT_334800</name>
</gene>
<dbReference type="AlphaFoldDB" id="B0E0C7"/>
<organism evidence="3">
    <name type="scientific">Laccaria bicolor (strain S238N-H82 / ATCC MYA-4686)</name>
    <name type="common">Bicoloured deceiver</name>
    <name type="synonym">Laccaria laccata var. bicolor</name>
    <dbReference type="NCBI Taxonomy" id="486041"/>
    <lineage>
        <taxon>Eukaryota</taxon>
        <taxon>Fungi</taxon>
        <taxon>Dikarya</taxon>
        <taxon>Basidiomycota</taxon>
        <taxon>Agaricomycotina</taxon>
        <taxon>Agaricomycetes</taxon>
        <taxon>Agaricomycetidae</taxon>
        <taxon>Agaricales</taxon>
        <taxon>Agaricineae</taxon>
        <taxon>Hydnangiaceae</taxon>
        <taxon>Laccaria</taxon>
    </lineage>
</organism>
<dbReference type="InterPro" id="IPR046341">
    <property type="entry name" value="SET_dom_sf"/>
</dbReference>
<name>B0E0C7_LACBS</name>
<proteinExistence type="predicted"/>
<dbReference type="EMBL" id="DS547160">
    <property type="protein sequence ID" value="EDQ99659.1"/>
    <property type="molecule type" value="Genomic_DNA"/>
</dbReference>
<dbReference type="Gene3D" id="2.170.270.10">
    <property type="entry name" value="SET domain"/>
    <property type="match status" value="1"/>
</dbReference>
<dbReference type="InterPro" id="IPR053185">
    <property type="entry name" value="SET_domain_protein"/>
</dbReference>
<dbReference type="GeneID" id="6085312"/>
<dbReference type="SUPFAM" id="SSF82199">
    <property type="entry name" value="SET domain"/>
    <property type="match status" value="1"/>
</dbReference>
<dbReference type="PANTHER" id="PTHR47332:SF4">
    <property type="entry name" value="SET DOMAIN-CONTAINING PROTEIN 5"/>
    <property type="match status" value="1"/>
</dbReference>
<dbReference type="Pfam" id="PF00856">
    <property type="entry name" value="SET"/>
    <property type="match status" value="1"/>
</dbReference>
<protein>
    <submittedName>
        <fullName evidence="2">Predicted protein</fullName>
    </submittedName>
</protein>
<dbReference type="InterPro" id="IPR001214">
    <property type="entry name" value="SET_dom"/>
</dbReference>
<dbReference type="CDD" id="cd20071">
    <property type="entry name" value="SET_SMYD"/>
    <property type="match status" value="1"/>
</dbReference>
<dbReference type="OrthoDB" id="5945798at2759"/>
<dbReference type="SMART" id="SM00317">
    <property type="entry name" value="SET"/>
    <property type="match status" value="1"/>
</dbReference>